<dbReference type="RefSeq" id="WP_313833072.1">
    <property type="nucleotide sequence ID" value="NZ_JAQOUE010000001.1"/>
</dbReference>
<dbReference type="InterPro" id="IPR003660">
    <property type="entry name" value="HAMP_dom"/>
</dbReference>
<evidence type="ECO:0000259" key="5">
    <source>
        <dbReference type="PROSITE" id="PS50111"/>
    </source>
</evidence>
<keyword evidence="1 3" id="KW-0807">Transducer</keyword>
<feature type="domain" description="HAMP" evidence="6">
    <location>
        <begin position="62"/>
        <end position="116"/>
    </location>
</feature>
<dbReference type="Proteomes" id="UP001250932">
    <property type="component" value="Unassembled WGS sequence"/>
</dbReference>
<evidence type="ECO:0000256" key="4">
    <source>
        <dbReference type="SAM" id="Phobius"/>
    </source>
</evidence>
<reference evidence="7 8" key="1">
    <citation type="journal article" date="2023" name="ISME J.">
        <title>Cultivation and genomic characterization of novel and ubiquitous marine nitrite-oxidizing bacteria from the Nitrospirales.</title>
        <authorList>
            <person name="Mueller A.J."/>
            <person name="Daebeler A."/>
            <person name="Herbold C.W."/>
            <person name="Kirkegaard R.H."/>
            <person name="Daims H."/>
        </authorList>
    </citation>
    <scope>NUCLEOTIDE SEQUENCE [LARGE SCALE GENOMIC DNA]</scope>
    <source>
        <strain evidence="7 8">EB</strain>
    </source>
</reference>
<evidence type="ECO:0000256" key="3">
    <source>
        <dbReference type="PROSITE-ProRule" id="PRU00284"/>
    </source>
</evidence>
<evidence type="ECO:0000313" key="7">
    <source>
        <dbReference type="EMBL" id="MDT7042636.1"/>
    </source>
</evidence>
<dbReference type="SMART" id="SM00304">
    <property type="entry name" value="HAMP"/>
    <property type="match status" value="2"/>
</dbReference>
<feature type="domain" description="Methyl-accepting transducer" evidence="5">
    <location>
        <begin position="121"/>
        <end position="357"/>
    </location>
</feature>
<keyword evidence="4" id="KW-0812">Transmembrane</keyword>
<keyword evidence="8" id="KW-1185">Reference proteome</keyword>
<evidence type="ECO:0000256" key="2">
    <source>
        <dbReference type="ARBA" id="ARBA00029447"/>
    </source>
</evidence>
<feature type="transmembrane region" description="Helical" evidence="4">
    <location>
        <begin position="12"/>
        <end position="32"/>
    </location>
</feature>
<dbReference type="EMBL" id="JAQOUE010000001">
    <property type="protein sequence ID" value="MDT7042636.1"/>
    <property type="molecule type" value="Genomic_DNA"/>
</dbReference>
<dbReference type="Pfam" id="PF00015">
    <property type="entry name" value="MCPsignal"/>
    <property type="match status" value="1"/>
</dbReference>
<dbReference type="PANTHER" id="PTHR32089:SF112">
    <property type="entry name" value="LYSOZYME-LIKE PROTEIN-RELATED"/>
    <property type="match status" value="1"/>
</dbReference>
<dbReference type="CDD" id="cd06225">
    <property type="entry name" value="HAMP"/>
    <property type="match status" value="1"/>
</dbReference>
<accession>A0ABU3K8C7</accession>
<dbReference type="PANTHER" id="PTHR32089">
    <property type="entry name" value="METHYL-ACCEPTING CHEMOTAXIS PROTEIN MCPB"/>
    <property type="match status" value="1"/>
</dbReference>
<dbReference type="SMART" id="SM00283">
    <property type="entry name" value="MA"/>
    <property type="match status" value="1"/>
</dbReference>
<name>A0ABU3K8C7_9BACT</name>
<evidence type="ECO:0000313" key="8">
    <source>
        <dbReference type="Proteomes" id="UP001250932"/>
    </source>
</evidence>
<organism evidence="7 8">
    <name type="scientific">Candidatus Nitronereus thalassa</name>
    <dbReference type="NCBI Taxonomy" id="3020898"/>
    <lineage>
        <taxon>Bacteria</taxon>
        <taxon>Pseudomonadati</taxon>
        <taxon>Nitrospirota</taxon>
        <taxon>Nitrospiria</taxon>
        <taxon>Nitrospirales</taxon>
        <taxon>Nitrospiraceae</taxon>
        <taxon>Candidatus Nitronereus</taxon>
    </lineage>
</organism>
<evidence type="ECO:0000256" key="1">
    <source>
        <dbReference type="ARBA" id="ARBA00023224"/>
    </source>
</evidence>
<comment type="caution">
    <text evidence="7">The sequence shown here is derived from an EMBL/GenBank/DDBJ whole genome shotgun (WGS) entry which is preliminary data.</text>
</comment>
<dbReference type="Gene3D" id="1.10.287.950">
    <property type="entry name" value="Methyl-accepting chemotaxis protein"/>
    <property type="match status" value="1"/>
</dbReference>
<evidence type="ECO:0000259" key="6">
    <source>
        <dbReference type="PROSITE" id="PS50885"/>
    </source>
</evidence>
<dbReference type="CDD" id="cd11386">
    <property type="entry name" value="MCP_signal"/>
    <property type="match status" value="1"/>
</dbReference>
<proteinExistence type="inferred from homology"/>
<protein>
    <submittedName>
        <fullName evidence="7">Methyl-accepting chemotaxis protein</fullName>
    </submittedName>
</protein>
<sequence>MPFHNFRIGIKIALVLGAIALVQAGIQLYVVVGSGQDWLQSFGHLFAVIVTTLVMVQWLVHKMVIVPLKKLTAIVEDIAQGQGDLTKRVPVTDQDEIGQLGLLFNTFIEKLQRSITKVGEVTNRVALDSQEMSSTADDMARGADTQKIKITQSASAVEEMTMTAGEVARNSQEASNIAQEASNTAKNGHRVVTEAVASMQHVAEAVGQSSEVIAALGRSSDQIGEIVGTIEDIADQTNLLALNAAIEAARAGEQGRGFAVVADEVRKLAERTTKATKEIAEMIRQIQDDTKTAVMSMEEGTQRVGNGVMLANETSDALTRIQSLVLQTAEMIHRIAAAAEEQSTTTHQIAKDLEAVTQVGEETSGGAAESAKRSHELRGLAEELQDIVGTFKV</sequence>
<keyword evidence="4" id="KW-1133">Transmembrane helix</keyword>
<feature type="transmembrane region" description="Helical" evidence="4">
    <location>
        <begin position="38"/>
        <end position="60"/>
    </location>
</feature>
<dbReference type="SUPFAM" id="SSF58104">
    <property type="entry name" value="Methyl-accepting chemotaxis protein (MCP) signaling domain"/>
    <property type="match status" value="1"/>
</dbReference>
<comment type="similarity">
    <text evidence="2">Belongs to the methyl-accepting chemotaxis (MCP) protein family.</text>
</comment>
<dbReference type="PROSITE" id="PS50885">
    <property type="entry name" value="HAMP"/>
    <property type="match status" value="1"/>
</dbReference>
<keyword evidence="4" id="KW-0472">Membrane</keyword>
<dbReference type="InterPro" id="IPR004089">
    <property type="entry name" value="MCPsignal_dom"/>
</dbReference>
<gene>
    <name evidence="7" type="ORF">PPG34_09760</name>
</gene>
<dbReference type="PROSITE" id="PS50111">
    <property type="entry name" value="CHEMOTAXIS_TRANSDUC_2"/>
    <property type="match status" value="1"/>
</dbReference>
<dbReference type="Pfam" id="PF00672">
    <property type="entry name" value="HAMP"/>
    <property type="match status" value="1"/>
</dbReference>